<sequence length="440" mass="45022">MNGTDVQTTLREMWETRPSRPRHNRKIAGVAAAIARRYDIDPVLVRVGFVVAALYGIGVALYIAGWVLLPAAREDDPTDGAGVPGTTEPARHPAPNPLVMIGLVVLLIIATGGFFGRDGGVLLPAIATFGLLFLLHRTRGHRGPAAQVPAGSAAAPAPDGPATAPTAATGEPQTPAGGSDGPTTELDPMTGQPRRTPPSWDPLGAAPFAWDLPEPSPASAPPAPAVRRRSTVTAVTLALALLTGGVLGGLMLLLGIGVTSLPMLFGIVLAILGGGLVIGSFVHGGRGLIPFALLMSVLTWGSMAVPLTAMHGGVGETRVAPTTITVLAPEYHRAIGAIELDLRHLDLSGPPGTDPTGLPPVRTSASVGMGTIVVLVPAEADLTFHGSAGTGNVEYGTQRSDGRHAALSVTDDLGVDGVRSGHPIELDLRAALGEVRVQRG</sequence>
<evidence type="ECO:0000256" key="4">
    <source>
        <dbReference type="ARBA" id="ARBA00022989"/>
    </source>
</evidence>
<dbReference type="RefSeq" id="WP_379581565.1">
    <property type="nucleotide sequence ID" value="NZ_JBHSQW010000001.1"/>
</dbReference>
<keyword evidence="10" id="KW-1185">Reference proteome</keyword>
<feature type="compositionally biased region" description="Low complexity" evidence="6">
    <location>
        <begin position="144"/>
        <end position="177"/>
    </location>
</feature>
<evidence type="ECO:0000256" key="2">
    <source>
        <dbReference type="ARBA" id="ARBA00022475"/>
    </source>
</evidence>
<keyword evidence="4 7" id="KW-1133">Transmembrane helix</keyword>
<dbReference type="InterPro" id="IPR007168">
    <property type="entry name" value="Phageshock_PspC_N"/>
</dbReference>
<gene>
    <name evidence="9" type="ORF">ACFQE5_00735</name>
</gene>
<evidence type="ECO:0000256" key="5">
    <source>
        <dbReference type="ARBA" id="ARBA00023136"/>
    </source>
</evidence>
<feature type="domain" description="Phage shock protein PspC N-terminal" evidence="8">
    <location>
        <begin position="17"/>
        <end position="71"/>
    </location>
</feature>
<proteinExistence type="predicted"/>
<evidence type="ECO:0000313" key="9">
    <source>
        <dbReference type="EMBL" id="MFC5992731.1"/>
    </source>
</evidence>
<dbReference type="Pfam" id="PF04024">
    <property type="entry name" value="PspC"/>
    <property type="match status" value="1"/>
</dbReference>
<evidence type="ECO:0000259" key="8">
    <source>
        <dbReference type="Pfam" id="PF04024"/>
    </source>
</evidence>
<comment type="subcellular location">
    <subcellularLocation>
        <location evidence="1">Cell membrane</location>
        <topology evidence="1">Single-pass membrane protein</topology>
    </subcellularLocation>
</comment>
<feature type="transmembrane region" description="Helical" evidence="7">
    <location>
        <begin position="234"/>
        <end position="257"/>
    </location>
</feature>
<dbReference type="EMBL" id="JBHSQW010000001">
    <property type="protein sequence ID" value="MFC5992731.1"/>
    <property type="molecule type" value="Genomic_DNA"/>
</dbReference>
<organism evidence="9 10">
    <name type="scientific">Pseudonocardia hispaniensis</name>
    <dbReference type="NCBI Taxonomy" id="904933"/>
    <lineage>
        <taxon>Bacteria</taxon>
        <taxon>Bacillati</taxon>
        <taxon>Actinomycetota</taxon>
        <taxon>Actinomycetes</taxon>
        <taxon>Pseudonocardiales</taxon>
        <taxon>Pseudonocardiaceae</taxon>
        <taxon>Pseudonocardia</taxon>
    </lineage>
</organism>
<evidence type="ECO:0000256" key="1">
    <source>
        <dbReference type="ARBA" id="ARBA00004162"/>
    </source>
</evidence>
<dbReference type="InterPro" id="IPR052027">
    <property type="entry name" value="PspC"/>
</dbReference>
<comment type="caution">
    <text evidence="9">The sequence shown here is derived from an EMBL/GenBank/DDBJ whole genome shotgun (WGS) entry which is preliminary data.</text>
</comment>
<dbReference type="PANTHER" id="PTHR33885">
    <property type="entry name" value="PHAGE SHOCK PROTEIN C"/>
    <property type="match status" value="1"/>
</dbReference>
<evidence type="ECO:0000256" key="7">
    <source>
        <dbReference type="SAM" id="Phobius"/>
    </source>
</evidence>
<feature type="transmembrane region" description="Helical" evidence="7">
    <location>
        <begin position="98"/>
        <end position="115"/>
    </location>
</feature>
<accession>A0ABW1IW77</accession>
<feature type="transmembrane region" description="Helical" evidence="7">
    <location>
        <begin position="47"/>
        <end position="69"/>
    </location>
</feature>
<keyword evidence="2" id="KW-1003">Cell membrane</keyword>
<reference evidence="10" key="1">
    <citation type="journal article" date="2019" name="Int. J. Syst. Evol. Microbiol.">
        <title>The Global Catalogue of Microorganisms (GCM) 10K type strain sequencing project: providing services to taxonomists for standard genome sequencing and annotation.</title>
        <authorList>
            <consortium name="The Broad Institute Genomics Platform"/>
            <consortium name="The Broad Institute Genome Sequencing Center for Infectious Disease"/>
            <person name="Wu L."/>
            <person name="Ma J."/>
        </authorList>
    </citation>
    <scope>NUCLEOTIDE SEQUENCE [LARGE SCALE GENOMIC DNA]</scope>
    <source>
        <strain evidence="10">CCM 8391</strain>
    </source>
</reference>
<name>A0ABW1IW77_9PSEU</name>
<dbReference type="Proteomes" id="UP001596302">
    <property type="component" value="Unassembled WGS sequence"/>
</dbReference>
<evidence type="ECO:0000313" key="10">
    <source>
        <dbReference type="Proteomes" id="UP001596302"/>
    </source>
</evidence>
<evidence type="ECO:0000256" key="6">
    <source>
        <dbReference type="SAM" id="MobiDB-lite"/>
    </source>
</evidence>
<protein>
    <submittedName>
        <fullName evidence="9">PspC domain-containing protein</fullName>
    </submittedName>
</protein>
<feature type="compositionally biased region" description="Pro residues" evidence="6">
    <location>
        <begin position="214"/>
        <end position="224"/>
    </location>
</feature>
<feature type="transmembrane region" description="Helical" evidence="7">
    <location>
        <begin position="263"/>
        <end position="282"/>
    </location>
</feature>
<feature type="region of interest" description="Disordered" evidence="6">
    <location>
        <begin position="144"/>
        <end position="225"/>
    </location>
</feature>
<dbReference type="PANTHER" id="PTHR33885:SF3">
    <property type="entry name" value="PHAGE SHOCK PROTEIN C"/>
    <property type="match status" value="1"/>
</dbReference>
<evidence type="ECO:0000256" key="3">
    <source>
        <dbReference type="ARBA" id="ARBA00022692"/>
    </source>
</evidence>
<keyword evidence="3 7" id="KW-0812">Transmembrane</keyword>
<keyword evidence="5 7" id="KW-0472">Membrane</keyword>
<feature type="transmembrane region" description="Helical" evidence="7">
    <location>
        <begin position="289"/>
        <end position="309"/>
    </location>
</feature>